<gene>
    <name evidence="5" type="ORF">FHY56_13205</name>
</gene>
<dbReference type="AlphaFoldDB" id="A0A502BJK7"/>
<dbReference type="PIRSF" id="PIRSF006470">
    <property type="entry name" value="DctB"/>
    <property type="match status" value="1"/>
</dbReference>
<dbReference type="CDD" id="cd13603">
    <property type="entry name" value="PBP2_TRAP_Siap_TeaA_like"/>
    <property type="match status" value="1"/>
</dbReference>
<organism evidence="5 6">
    <name type="scientific">Brucella gallinifaecis</name>
    <dbReference type="NCBI Taxonomy" id="215590"/>
    <lineage>
        <taxon>Bacteria</taxon>
        <taxon>Pseudomonadati</taxon>
        <taxon>Pseudomonadota</taxon>
        <taxon>Alphaproteobacteria</taxon>
        <taxon>Hyphomicrobiales</taxon>
        <taxon>Brucellaceae</taxon>
        <taxon>Brucella/Ochrobactrum group</taxon>
        <taxon>Brucella</taxon>
    </lineage>
</organism>
<comment type="caution">
    <text evidence="5">The sequence shown here is derived from an EMBL/GenBank/DDBJ whole genome shotgun (WGS) entry which is preliminary data.</text>
</comment>
<dbReference type="GO" id="GO:0030288">
    <property type="term" value="C:outer membrane-bounded periplasmic space"/>
    <property type="evidence" value="ECO:0007669"/>
    <property type="project" value="InterPro"/>
</dbReference>
<dbReference type="Pfam" id="PF03480">
    <property type="entry name" value="DctP"/>
    <property type="match status" value="1"/>
</dbReference>
<evidence type="ECO:0000256" key="4">
    <source>
        <dbReference type="ARBA" id="ARBA00022729"/>
    </source>
</evidence>
<dbReference type="Gene3D" id="3.40.190.170">
    <property type="entry name" value="Bacterial extracellular solute-binding protein, family 7"/>
    <property type="match status" value="1"/>
</dbReference>
<dbReference type="GO" id="GO:0055085">
    <property type="term" value="P:transmembrane transport"/>
    <property type="evidence" value="ECO:0007669"/>
    <property type="project" value="InterPro"/>
</dbReference>
<evidence type="ECO:0000256" key="1">
    <source>
        <dbReference type="ARBA" id="ARBA00004196"/>
    </source>
</evidence>
<dbReference type="NCBIfam" id="TIGR00787">
    <property type="entry name" value="dctP"/>
    <property type="match status" value="1"/>
</dbReference>
<evidence type="ECO:0000313" key="6">
    <source>
        <dbReference type="Proteomes" id="UP000315388"/>
    </source>
</evidence>
<dbReference type="EMBL" id="VEWJ01000009">
    <property type="protein sequence ID" value="TPF74682.1"/>
    <property type="molecule type" value="Genomic_DNA"/>
</dbReference>
<keyword evidence="3" id="KW-0813">Transport</keyword>
<reference evidence="5 6" key="1">
    <citation type="journal article" date="2003" name="Int. J. Syst. Evol. Microbiol.">
        <title>Towards a standardized format for the description of a novel species (of an established genus): Ochrobactrum gallinifaecis sp. nov.</title>
        <authorList>
            <person name="Kampfer P."/>
            <person name="Buczolits S."/>
            <person name="Albrecht A."/>
            <person name="Busse H.J."/>
            <person name="Stackebrandt E."/>
        </authorList>
    </citation>
    <scope>NUCLEOTIDE SEQUENCE [LARGE SCALE GENOMIC DNA]</scope>
    <source>
        <strain evidence="5 6">ISO 196</strain>
    </source>
</reference>
<dbReference type="InterPro" id="IPR038404">
    <property type="entry name" value="TRAP_DctP_sf"/>
</dbReference>
<dbReference type="NCBIfam" id="NF037995">
    <property type="entry name" value="TRAP_S1"/>
    <property type="match status" value="1"/>
</dbReference>
<dbReference type="PANTHER" id="PTHR33376:SF4">
    <property type="entry name" value="SIALIC ACID-BINDING PERIPLASMIC PROTEIN SIAP"/>
    <property type="match status" value="1"/>
</dbReference>
<name>A0A502BJK7_9HYPH</name>
<keyword evidence="6" id="KW-1185">Reference proteome</keyword>
<dbReference type="PANTHER" id="PTHR33376">
    <property type="match status" value="1"/>
</dbReference>
<comment type="subcellular location">
    <subcellularLocation>
        <location evidence="1">Cell envelope</location>
    </subcellularLocation>
</comment>
<evidence type="ECO:0000313" key="5">
    <source>
        <dbReference type="EMBL" id="TPF74682.1"/>
    </source>
</evidence>
<accession>A0A502BJK7</accession>
<protein>
    <submittedName>
        <fullName evidence="5">TRAP transporter substrate-binding protein</fullName>
    </submittedName>
</protein>
<dbReference type="InterPro" id="IPR018389">
    <property type="entry name" value="DctP_fam"/>
</dbReference>
<sequence>MRTVLGGIIMKVYFLAATMMGMIAHSAYAEPVTLRLGHAVFESHPNHDTAVRFKEAVERISNGDVKIEIFPSRQLGDVKELMEGVELGTIDMAVNSSSALATMIPSINALQLPGIIPDYEGFAKLALSDSARAIMDKTEDHGMIVLGLYDGGQRHFLSIGKPVESLADLKGLKTRVPPTPLFIDIWKTLGTNPTPMAYGEVYSALETGALDAVEINLSSIDSEKYYEVAKGVTLTGHYFWPSLLLINKDTFETLEPAQQKAMRDAATETIHPQVMAVAEQDKRVLATLAERNIPVIEPSAEMKAQMREVLAPLVEKYKAGDPLIAAFADEAAALNGAQ</sequence>
<keyword evidence="4" id="KW-0732">Signal</keyword>
<dbReference type="InterPro" id="IPR004682">
    <property type="entry name" value="TRAP_DctP"/>
</dbReference>
<comment type="similarity">
    <text evidence="2">Belongs to the bacterial solute-binding protein 7 family.</text>
</comment>
<proteinExistence type="inferred from homology"/>
<evidence type="ECO:0000256" key="3">
    <source>
        <dbReference type="ARBA" id="ARBA00022448"/>
    </source>
</evidence>
<evidence type="ECO:0000256" key="2">
    <source>
        <dbReference type="ARBA" id="ARBA00009023"/>
    </source>
</evidence>
<dbReference type="Proteomes" id="UP000315388">
    <property type="component" value="Unassembled WGS sequence"/>
</dbReference>